<dbReference type="InterPro" id="IPR026947">
    <property type="entry name" value="UBN_middle_dom"/>
</dbReference>
<feature type="region of interest" description="Disordered" evidence="2">
    <location>
        <begin position="625"/>
        <end position="651"/>
    </location>
</feature>
<organism evidence="5 6">
    <name type="scientific">Oryctes borbonicus</name>
    <dbReference type="NCBI Taxonomy" id="1629725"/>
    <lineage>
        <taxon>Eukaryota</taxon>
        <taxon>Metazoa</taxon>
        <taxon>Ecdysozoa</taxon>
        <taxon>Arthropoda</taxon>
        <taxon>Hexapoda</taxon>
        <taxon>Insecta</taxon>
        <taxon>Pterygota</taxon>
        <taxon>Neoptera</taxon>
        <taxon>Endopterygota</taxon>
        <taxon>Coleoptera</taxon>
        <taxon>Polyphaga</taxon>
        <taxon>Scarabaeiformia</taxon>
        <taxon>Scarabaeidae</taxon>
        <taxon>Dynastinae</taxon>
        <taxon>Oryctes</taxon>
    </lineage>
</organism>
<feature type="compositionally biased region" description="Basic and acidic residues" evidence="2">
    <location>
        <begin position="80"/>
        <end position="90"/>
    </location>
</feature>
<feature type="compositionally biased region" description="Low complexity" evidence="2">
    <location>
        <begin position="958"/>
        <end position="971"/>
    </location>
</feature>
<feature type="domain" description="Hpc2-related" evidence="3">
    <location>
        <begin position="100"/>
        <end position="151"/>
    </location>
</feature>
<evidence type="ECO:0008006" key="7">
    <source>
        <dbReference type="Google" id="ProtNLM"/>
    </source>
</evidence>
<dbReference type="InterPro" id="IPR014840">
    <property type="entry name" value="HRD"/>
</dbReference>
<keyword evidence="1" id="KW-0597">Phosphoprotein</keyword>
<gene>
    <name evidence="5" type="ORF">AMK59_4575</name>
</gene>
<proteinExistence type="predicted"/>
<dbReference type="GO" id="GO:0006325">
    <property type="term" value="P:chromatin organization"/>
    <property type="evidence" value="ECO:0007669"/>
    <property type="project" value="TreeGrafter"/>
</dbReference>
<feature type="compositionally biased region" description="Low complexity" evidence="2">
    <location>
        <begin position="825"/>
        <end position="835"/>
    </location>
</feature>
<feature type="compositionally biased region" description="Polar residues" evidence="2">
    <location>
        <begin position="843"/>
        <end position="856"/>
    </location>
</feature>
<evidence type="ECO:0000259" key="3">
    <source>
        <dbReference type="Pfam" id="PF08729"/>
    </source>
</evidence>
<feature type="compositionally biased region" description="Low complexity" evidence="2">
    <location>
        <begin position="595"/>
        <end position="608"/>
    </location>
</feature>
<feature type="compositionally biased region" description="Basic and acidic residues" evidence="2">
    <location>
        <begin position="742"/>
        <end position="753"/>
    </location>
</feature>
<feature type="compositionally biased region" description="Basic and acidic residues" evidence="2">
    <location>
        <begin position="199"/>
        <end position="215"/>
    </location>
</feature>
<evidence type="ECO:0000256" key="2">
    <source>
        <dbReference type="SAM" id="MobiDB-lite"/>
    </source>
</evidence>
<evidence type="ECO:0000313" key="5">
    <source>
        <dbReference type="EMBL" id="KRT83148.1"/>
    </source>
</evidence>
<evidence type="ECO:0000256" key="1">
    <source>
        <dbReference type="ARBA" id="ARBA00022553"/>
    </source>
</evidence>
<dbReference type="Proteomes" id="UP000051574">
    <property type="component" value="Unassembled WGS sequence"/>
</dbReference>
<dbReference type="EMBL" id="LJIG01009404">
    <property type="protein sequence ID" value="KRT83148.1"/>
    <property type="molecule type" value="Genomic_DNA"/>
</dbReference>
<dbReference type="GO" id="GO:0005634">
    <property type="term" value="C:nucleus"/>
    <property type="evidence" value="ECO:0007669"/>
    <property type="project" value="TreeGrafter"/>
</dbReference>
<name>A0A0T6B729_9SCAR</name>
<dbReference type="Pfam" id="PF08729">
    <property type="entry name" value="HUN"/>
    <property type="match status" value="1"/>
</dbReference>
<feature type="region of interest" description="Disordered" evidence="2">
    <location>
        <begin position="57"/>
        <end position="119"/>
    </location>
</feature>
<feature type="domain" description="Ubinuclein middle" evidence="4">
    <location>
        <begin position="359"/>
        <end position="559"/>
    </location>
</feature>
<feature type="region of interest" description="Disordered" evidence="2">
    <location>
        <begin position="958"/>
        <end position="1010"/>
    </location>
</feature>
<feature type="compositionally biased region" description="Polar residues" evidence="2">
    <location>
        <begin position="991"/>
        <end position="1010"/>
    </location>
</feature>
<feature type="compositionally biased region" description="Low complexity" evidence="2">
    <location>
        <begin position="564"/>
        <end position="587"/>
    </location>
</feature>
<keyword evidence="6" id="KW-1185">Reference proteome</keyword>
<feature type="region of interest" description="Disordered" evidence="2">
    <location>
        <begin position="821"/>
        <end position="856"/>
    </location>
</feature>
<evidence type="ECO:0000313" key="6">
    <source>
        <dbReference type="Proteomes" id="UP000051574"/>
    </source>
</evidence>
<sequence length="1044" mass="117151">MSDIKRPALISFNTHKADDKKSKENGKTIRITLVLPESNEDTCPEYNYKEELAAAKRKDKVKPIKPTTNGLDPFNDDDDDVRRIAQEMEAKYGVSGPKKRRKGRRDDYADIGMGYDESDSFIDNTDGYDEIIPQNVTTLHGGFYINSGALEFKTDDEASSEISSSSSSDEEGGGGEDAGSTAKTGSKKKRTLESSTESEGEKETEKELGHLDKKLKLSSNGVDEEIKPKKNLLTPEKIKQLKKKRTEERKKNTVKELLLEKREEENNQLAPIPKPTDKIDIRDELKESMKENKKPQSADNISDIIESVVKGVDEDLKKHDVDVKPPPNNLEKINLIHSSDGENSRDADEKKVEYEIVKLPENLPNDIVDIIEKIKACASKSTEGKVKFFSGPVGDILLKLERKCKCLGRQSRIKIYEHLAPFVKCRKETLIKRAKNLVLEDDQRRLKTLVHRLKDEIDRIMPYLLENYEKESQKVMQKKFSKESLANEENKQLRMPKRRFSWTEDIKKLLKEIIFLRKRCFLSEGKNKDNLEQLICTYLKTDIQILWPDGWMSMNTLQKACNISPSSSSDPKKTSSSSHQSHQSAASALPIAKTSNQSSQMAQQAAEMSHVREIQKLTSNSHLSITPVTNVLPPPQQKPVNTNSVDSVKPRSVNTSDITINKIDAKDLGTSSKGTNSKTLPEIIKTSNSLTITPTSTVTMKTCSERMKRIDFVEPNKENDLVLLEDIHTKHHSENNNLHSSKSKEKSSDHGSKTSESSHCQIIDLTDSLSSDIKKKNSSQKIKAKSFDSEKGMIRVKTDLMKPKSDKDEIAANLTDLMQQNMPRASSASSSSSISPHGKSKETNQYSPFSTTPPLDFQKLNQAAESDDIHKALENLKVLQRLSSPAKANETLTSSPVSVIAYNKSYSPKNVLHNAAPPPPGASNVSLRNDYKGDYGSGFQEVFQRQFLSDFTLMQNSVNHSTSTSSKSHYNSAEKYPHTPESYLNEKFFPGSNNNFPQQNSSKMKNLPSQQSGSYNILDDMLANFLTEYGYPKAAGHIPKQPQK</sequence>
<evidence type="ECO:0000259" key="4">
    <source>
        <dbReference type="Pfam" id="PF14075"/>
    </source>
</evidence>
<dbReference type="OrthoDB" id="68076at2759"/>
<dbReference type="Pfam" id="PF14075">
    <property type="entry name" value="UBN_AB"/>
    <property type="match status" value="1"/>
</dbReference>
<reference evidence="5 6" key="1">
    <citation type="submission" date="2015-09" db="EMBL/GenBank/DDBJ databases">
        <title>Draft genome of the scarab beetle Oryctes borbonicus.</title>
        <authorList>
            <person name="Meyer J.M."/>
            <person name="Markov G.V."/>
            <person name="Baskaran P."/>
            <person name="Herrmann M."/>
            <person name="Sommer R.J."/>
            <person name="Roedelsperger C."/>
        </authorList>
    </citation>
    <scope>NUCLEOTIDE SEQUENCE [LARGE SCALE GENOMIC DNA]</scope>
    <source>
        <strain evidence="5">OB123</strain>
        <tissue evidence="5">Whole animal</tissue>
    </source>
</reference>
<feature type="region of interest" description="Disordered" evidence="2">
    <location>
        <begin position="731"/>
        <end position="761"/>
    </location>
</feature>
<dbReference type="PANTHER" id="PTHR21669:SF28">
    <property type="entry name" value="YEMANUCLEIN"/>
    <property type="match status" value="1"/>
</dbReference>
<feature type="region of interest" description="Disordered" evidence="2">
    <location>
        <begin position="155"/>
        <end position="251"/>
    </location>
</feature>
<feature type="region of interest" description="Disordered" evidence="2">
    <location>
        <begin position="562"/>
        <end position="610"/>
    </location>
</feature>
<dbReference type="AlphaFoldDB" id="A0A0T6B729"/>
<feature type="compositionally biased region" description="Polar residues" evidence="2">
    <location>
        <begin position="638"/>
        <end position="651"/>
    </location>
</feature>
<dbReference type="PANTHER" id="PTHR21669">
    <property type="entry name" value="CAPZ-INTERACTING PROTEIN AND RELATED PROTEINS"/>
    <property type="match status" value="1"/>
</dbReference>
<accession>A0A0T6B729</accession>
<comment type="caution">
    <text evidence="5">The sequence shown here is derived from an EMBL/GenBank/DDBJ whole genome shotgun (WGS) entry which is preliminary data.</text>
</comment>
<protein>
    <recommendedName>
        <fullName evidence="7">Ubinuclein middle domain-containing protein</fullName>
    </recommendedName>
</protein>